<dbReference type="OrthoDB" id="9800260at2"/>
<keyword evidence="2" id="KW-0479">Metal-binding</keyword>
<evidence type="ECO:0000259" key="6">
    <source>
        <dbReference type="PROSITE" id="PS51379"/>
    </source>
</evidence>
<dbReference type="InterPro" id="IPR012206">
    <property type="entry name" value="Fd_FixX"/>
</dbReference>
<dbReference type="PANTHER" id="PTHR43082:SF3">
    <property type="entry name" value="FERREDOXIN-LIKE PROTEIN YDIT"/>
    <property type="match status" value="1"/>
</dbReference>
<protein>
    <recommendedName>
        <fullName evidence="6">4Fe-4S ferredoxin-type domain-containing protein</fullName>
    </recommendedName>
</protein>
<evidence type="ECO:0000256" key="3">
    <source>
        <dbReference type="ARBA" id="ARBA00022982"/>
    </source>
</evidence>
<accession>A0A0J6WTB4</accession>
<dbReference type="GO" id="GO:0051536">
    <property type="term" value="F:iron-sulfur cluster binding"/>
    <property type="evidence" value="ECO:0007669"/>
    <property type="project" value="UniProtKB-KW"/>
</dbReference>
<dbReference type="RefSeq" id="WP_048515054.1">
    <property type="nucleotide sequence ID" value="NZ_FUXD01000050.1"/>
</dbReference>
<dbReference type="InParanoid" id="A0A0J6WTB4"/>
<sequence length="101" mass="11203">MSKEDMSVEDLLSCNHFNTDEKNPHIIVNPDSCTGCKVKPCLTCCPAQLYKQDSSSGIVHFDHLGCLECGTCRLVCQEMGNGGITQWKYPLHSFGVQYRCG</sequence>
<evidence type="ECO:0000313" key="8">
    <source>
        <dbReference type="Proteomes" id="UP000036503"/>
    </source>
</evidence>
<dbReference type="PATRIC" id="fig|1122219.3.peg.2328"/>
<evidence type="ECO:0000256" key="1">
    <source>
        <dbReference type="ARBA" id="ARBA00022448"/>
    </source>
</evidence>
<gene>
    <name evidence="7" type="ORF">AB840_11840</name>
</gene>
<dbReference type="STRING" id="39029.BSR42_11570"/>
<dbReference type="PROSITE" id="PS51379">
    <property type="entry name" value="4FE4S_FER_2"/>
    <property type="match status" value="1"/>
</dbReference>
<dbReference type="GO" id="GO:0005506">
    <property type="term" value="F:iron ion binding"/>
    <property type="evidence" value="ECO:0007669"/>
    <property type="project" value="InterPro"/>
</dbReference>
<keyword evidence="1" id="KW-0813">Transport</keyword>
<dbReference type="AlphaFoldDB" id="A0A0J6WTB4"/>
<feature type="domain" description="4Fe-4S ferredoxin-type" evidence="6">
    <location>
        <begin position="24"/>
        <end position="55"/>
    </location>
</feature>
<keyword evidence="3" id="KW-0249">Electron transport</keyword>
<dbReference type="Gene3D" id="3.30.70.20">
    <property type="match status" value="1"/>
</dbReference>
<dbReference type="SUPFAM" id="SSF54862">
    <property type="entry name" value="4Fe-4S ferredoxins"/>
    <property type="match status" value="1"/>
</dbReference>
<proteinExistence type="predicted"/>
<dbReference type="Proteomes" id="UP000036503">
    <property type="component" value="Unassembled WGS sequence"/>
</dbReference>
<evidence type="ECO:0000256" key="5">
    <source>
        <dbReference type="ARBA" id="ARBA00023014"/>
    </source>
</evidence>
<dbReference type="Pfam" id="PF13237">
    <property type="entry name" value="Fer4_10"/>
    <property type="match status" value="1"/>
</dbReference>
<dbReference type="PIRSF" id="PIRSF036548">
    <property type="entry name" value="Fdx_FixX"/>
    <property type="match status" value="1"/>
</dbReference>
<dbReference type="EMBL" id="LEKT01000047">
    <property type="protein sequence ID" value="KMO85759.1"/>
    <property type="molecule type" value="Genomic_DNA"/>
</dbReference>
<keyword evidence="8" id="KW-1185">Reference proteome</keyword>
<evidence type="ECO:0000256" key="4">
    <source>
        <dbReference type="ARBA" id="ARBA00023004"/>
    </source>
</evidence>
<evidence type="ECO:0000313" key="7">
    <source>
        <dbReference type="EMBL" id="KMO85759.1"/>
    </source>
</evidence>
<evidence type="ECO:0000256" key="2">
    <source>
        <dbReference type="ARBA" id="ARBA00022723"/>
    </source>
</evidence>
<keyword evidence="4" id="KW-0408">Iron</keyword>
<name>A0A0J6WTB4_9FIRM</name>
<organism evidence="7 8">
    <name type="scientific">Megasphaera cerevisiae DSM 20462</name>
    <dbReference type="NCBI Taxonomy" id="1122219"/>
    <lineage>
        <taxon>Bacteria</taxon>
        <taxon>Bacillati</taxon>
        <taxon>Bacillota</taxon>
        <taxon>Negativicutes</taxon>
        <taxon>Veillonellales</taxon>
        <taxon>Veillonellaceae</taxon>
        <taxon>Megasphaera</taxon>
    </lineage>
</organism>
<reference evidence="7 8" key="1">
    <citation type="submission" date="2015-06" db="EMBL/GenBank/DDBJ databases">
        <title>Draft genome sequence of beer spoilage bacterium Megasphaera cerevisiae type strain 20462.</title>
        <authorList>
            <person name="Kutumbaka K."/>
            <person name="Pasmowitz J."/>
            <person name="Mategko J."/>
            <person name="Reyes D."/>
            <person name="Friedrich A."/>
            <person name="Han S."/>
            <person name="Martens-Habbena W."/>
            <person name="Neal-McKinney J."/>
            <person name="Janagama H.K."/>
            <person name="Nadala C."/>
            <person name="Samadpour M."/>
        </authorList>
    </citation>
    <scope>NUCLEOTIDE SEQUENCE [LARGE SCALE GENOMIC DNA]</scope>
    <source>
        <strain evidence="7 8">DSM 20462</strain>
    </source>
</reference>
<keyword evidence="5" id="KW-0411">Iron-sulfur</keyword>
<dbReference type="PANTHER" id="PTHR43082">
    <property type="entry name" value="FERREDOXIN-LIKE"/>
    <property type="match status" value="1"/>
</dbReference>
<dbReference type="InterPro" id="IPR017896">
    <property type="entry name" value="4Fe4S_Fe-S-bd"/>
</dbReference>
<comment type="caution">
    <text evidence="7">The sequence shown here is derived from an EMBL/GenBank/DDBJ whole genome shotgun (WGS) entry which is preliminary data.</text>
</comment>